<evidence type="ECO:0000313" key="2">
    <source>
        <dbReference type="Proteomes" id="UP001151760"/>
    </source>
</evidence>
<keyword evidence="2" id="KW-1185">Reference proteome</keyword>
<accession>A0ABQ5F7J5</accession>
<sequence length="85" mass="9179">MGKELEQGNFPDSLLRMVLHFECLSKKSVDGALECPREINKQIKRPGVGLSNSVRGCGGTGLSCPGLTRLLKDNPELPTRVLSKG</sequence>
<proteinExistence type="predicted"/>
<protein>
    <submittedName>
        <fullName evidence="1">Uncharacterized protein</fullName>
    </submittedName>
</protein>
<reference evidence="1" key="1">
    <citation type="journal article" date="2022" name="Int. J. Mol. Sci.">
        <title>Draft Genome of Tanacetum Coccineum: Genomic Comparison of Closely Related Tanacetum-Family Plants.</title>
        <authorList>
            <person name="Yamashiro T."/>
            <person name="Shiraishi A."/>
            <person name="Nakayama K."/>
            <person name="Satake H."/>
        </authorList>
    </citation>
    <scope>NUCLEOTIDE SEQUENCE</scope>
</reference>
<reference evidence="1" key="2">
    <citation type="submission" date="2022-01" db="EMBL/GenBank/DDBJ databases">
        <authorList>
            <person name="Yamashiro T."/>
            <person name="Shiraishi A."/>
            <person name="Satake H."/>
            <person name="Nakayama K."/>
        </authorList>
    </citation>
    <scope>NUCLEOTIDE SEQUENCE</scope>
</reference>
<gene>
    <name evidence="1" type="ORF">Tco_1002677</name>
</gene>
<evidence type="ECO:0000313" key="1">
    <source>
        <dbReference type="EMBL" id="GJT59144.1"/>
    </source>
</evidence>
<name>A0ABQ5F7J5_9ASTR</name>
<dbReference type="Proteomes" id="UP001151760">
    <property type="component" value="Unassembled WGS sequence"/>
</dbReference>
<organism evidence="1 2">
    <name type="scientific">Tanacetum coccineum</name>
    <dbReference type="NCBI Taxonomy" id="301880"/>
    <lineage>
        <taxon>Eukaryota</taxon>
        <taxon>Viridiplantae</taxon>
        <taxon>Streptophyta</taxon>
        <taxon>Embryophyta</taxon>
        <taxon>Tracheophyta</taxon>
        <taxon>Spermatophyta</taxon>
        <taxon>Magnoliopsida</taxon>
        <taxon>eudicotyledons</taxon>
        <taxon>Gunneridae</taxon>
        <taxon>Pentapetalae</taxon>
        <taxon>asterids</taxon>
        <taxon>campanulids</taxon>
        <taxon>Asterales</taxon>
        <taxon>Asteraceae</taxon>
        <taxon>Asteroideae</taxon>
        <taxon>Anthemideae</taxon>
        <taxon>Anthemidinae</taxon>
        <taxon>Tanacetum</taxon>
    </lineage>
</organism>
<comment type="caution">
    <text evidence="1">The sequence shown here is derived from an EMBL/GenBank/DDBJ whole genome shotgun (WGS) entry which is preliminary data.</text>
</comment>
<dbReference type="EMBL" id="BQNB010017083">
    <property type="protein sequence ID" value="GJT59144.1"/>
    <property type="molecule type" value="Genomic_DNA"/>
</dbReference>